<reference evidence="2 3" key="1">
    <citation type="submission" date="2024-08" db="EMBL/GenBank/DDBJ databases">
        <title>Clostridium lapicellarii sp. nov., and Clostridium renhuaiense sp. nov., two species isolated from the mud in a fermentation cellar used for producing sauce-flavour Chinese liquors.</title>
        <authorList>
            <person name="Yang F."/>
            <person name="Wang H."/>
            <person name="Chen L.Q."/>
            <person name="Zhou N."/>
            <person name="Lu J.J."/>
            <person name="Pu X.X."/>
            <person name="Wan B."/>
            <person name="Wang L."/>
            <person name="Liu S.J."/>
        </authorList>
    </citation>
    <scope>NUCLEOTIDE SEQUENCE [LARGE SCALE GENOMIC DNA]</scope>
    <source>
        <strain evidence="2 3">MT-113</strain>
    </source>
</reference>
<dbReference type="InterPro" id="IPR045155">
    <property type="entry name" value="Beta-lactam_cat"/>
</dbReference>
<dbReference type="Proteomes" id="UP001565220">
    <property type="component" value="Unassembled WGS sequence"/>
</dbReference>
<dbReference type="PANTHER" id="PTHR35333">
    <property type="entry name" value="BETA-LACTAMASE"/>
    <property type="match status" value="1"/>
</dbReference>
<protein>
    <submittedName>
        <fullName evidence="2">Serine hydrolase</fullName>
    </submittedName>
</protein>
<gene>
    <name evidence="2" type="ORF">AB8S09_13980</name>
</gene>
<dbReference type="Pfam" id="PF13354">
    <property type="entry name" value="Beta-lactamase2"/>
    <property type="match status" value="1"/>
</dbReference>
<evidence type="ECO:0000259" key="1">
    <source>
        <dbReference type="Pfam" id="PF13354"/>
    </source>
</evidence>
<dbReference type="EMBL" id="JBGFFE010000027">
    <property type="protein sequence ID" value="MEY8764729.1"/>
    <property type="molecule type" value="Genomic_DNA"/>
</dbReference>
<dbReference type="GO" id="GO:0016787">
    <property type="term" value="F:hydrolase activity"/>
    <property type="evidence" value="ECO:0007669"/>
    <property type="project" value="UniProtKB-KW"/>
</dbReference>
<dbReference type="RefSeq" id="WP_294183884.1">
    <property type="nucleotide sequence ID" value="NZ_JBGFFE010000027.1"/>
</dbReference>
<proteinExistence type="predicted"/>
<dbReference type="PANTHER" id="PTHR35333:SF3">
    <property type="entry name" value="BETA-LACTAMASE-TYPE TRANSPEPTIDASE FOLD CONTAINING PROTEIN"/>
    <property type="match status" value="1"/>
</dbReference>
<comment type="caution">
    <text evidence="2">The sequence shown here is derived from an EMBL/GenBank/DDBJ whole genome shotgun (WGS) entry which is preliminary data.</text>
</comment>
<keyword evidence="3" id="KW-1185">Reference proteome</keyword>
<organism evidence="2 3">
    <name type="scientific">Clostridium lapidicellarium</name>
    <dbReference type="NCBI Taxonomy" id="3240931"/>
    <lineage>
        <taxon>Bacteria</taxon>
        <taxon>Bacillati</taxon>
        <taxon>Bacillota</taxon>
        <taxon>Clostridia</taxon>
        <taxon>Eubacteriales</taxon>
        <taxon>Clostridiaceae</taxon>
        <taxon>Clostridium</taxon>
    </lineage>
</organism>
<dbReference type="SUPFAM" id="SSF56601">
    <property type="entry name" value="beta-lactamase/transpeptidase-like"/>
    <property type="match status" value="1"/>
</dbReference>
<dbReference type="InterPro" id="IPR000871">
    <property type="entry name" value="Beta-lactam_class-A"/>
</dbReference>
<keyword evidence="2" id="KW-0378">Hydrolase</keyword>
<evidence type="ECO:0000313" key="3">
    <source>
        <dbReference type="Proteomes" id="UP001565220"/>
    </source>
</evidence>
<name>A0ABV4E0Q1_9CLOT</name>
<dbReference type="Gene3D" id="3.40.710.10">
    <property type="entry name" value="DD-peptidase/beta-lactamase superfamily"/>
    <property type="match status" value="1"/>
</dbReference>
<sequence length="257" mass="28859">MLFEKIIKSADLKRLNCAFEVKNLKTGEKISYNENTVVPSASLIKIPVMMKIIELVKEGSLSLKQRITVTDEVKVPFSILTLMESGNSYTLKDIITLMIVQSDNTAANMLIDIAGMNDVNDYIKKLGLKNTVLQRKMMDSKAREEGRENKTTAADMVKFFEQIYKDAESGSPYGMLMKNILTAQLDNSVMRLYIPDSTIIAHKTGDLDGISHDAGIVYLPGINYIFCALTWNAPNNNLARDTIGKISKTVYDYFTRF</sequence>
<accession>A0ABV4E0Q1</accession>
<evidence type="ECO:0000313" key="2">
    <source>
        <dbReference type="EMBL" id="MEY8764729.1"/>
    </source>
</evidence>
<feature type="domain" description="Beta-lactamase class A catalytic" evidence="1">
    <location>
        <begin position="21"/>
        <end position="230"/>
    </location>
</feature>
<dbReference type="InterPro" id="IPR012338">
    <property type="entry name" value="Beta-lactam/transpept-like"/>
</dbReference>